<name>A0A1Y6CWA6_9GAMM</name>
<evidence type="ECO:0000313" key="1">
    <source>
        <dbReference type="EMBL" id="SMF94617.1"/>
    </source>
</evidence>
<reference evidence="1 2" key="1">
    <citation type="submission" date="2016-12" db="EMBL/GenBank/DDBJ databases">
        <authorList>
            <person name="Song W.-J."/>
            <person name="Kurnit D.M."/>
        </authorList>
    </citation>
    <scope>NUCLEOTIDE SEQUENCE [LARGE SCALE GENOMIC DNA]</scope>
    <source>
        <strain evidence="1 2">175</strain>
    </source>
</reference>
<dbReference type="Proteomes" id="UP000192923">
    <property type="component" value="Unassembled WGS sequence"/>
</dbReference>
<sequence length="139" mass="14634">MCGDGGGTKQEFAQSARFAGVARNLWDDYQQRFAPVQRTLANTLLMDGLDANRQADAAADTVGKAFDAQRAGFDLDSSRRGLVLTPEQRTAADRQFDLGRASALVANRNAVRQGVLDTDTALVGGGTLSSAGRGIQMGG</sequence>
<gene>
    <name evidence="1" type="ORF">SAMN02949497_1938</name>
</gene>
<dbReference type="EMBL" id="FXAM01000001">
    <property type="protein sequence ID" value="SMF94617.1"/>
    <property type="molecule type" value="Genomic_DNA"/>
</dbReference>
<keyword evidence="2" id="KW-1185">Reference proteome</keyword>
<accession>A0A1Y6CWA6</accession>
<dbReference type="OrthoDB" id="10015219at2"/>
<evidence type="ECO:0000313" key="2">
    <source>
        <dbReference type="Proteomes" id="UP000192923"/>
    </source>
</evidence>
<proteinExistence type="predicted"/>
<dbReference type="STRING" id="1760988.SAMN02949497_1938"/>
<protein>
    <submittedName>
        <fullName evidence="1">Uncharacterized protein</fullName>
    </submittedName>
</protein>
<organism evidence="1 2">
    <name type="scientific">Methylomagnum ishizawai</name>
    <dbReference type="NCBI Taxonomy" id="1760988"/>
    <lineage>
        <taxon>Bacteria</taxon>
        <taxon>Pseudomonadati</taxon>
        <taxon>Pseudomonadota</taxon>
        <taxon>Gammaproteobacteria</taxon>
        <taxon>Methylococcales</taxon>
        <taxon>Methylococcaceae</taxon>
        <taxon>Methylomagnum</taxon>
    </lineage>
</organism>
<dbReference type="AlphaFoldDB" id="A0A1Y6CWA6"/>
<dbReference type="RefSeq" id="WP_085212144.1">
    <property type="nucleotide sequence ID" value="NZ_FXAM01000001.1"/>
</dbReference>